<dbReference type="GO" id="GO:0016020">
    <property type="term" value="C:membrane"/>
    <property type="evidence" value="ECO:0007669"/>
    <property type="project" value="TreeGrafter"/>
</dbReference>
<dbReference type="PANTHER" id="PTHR11533">
    <property type="entry name" value="PROTEASE M1 ZINC METALLOPROTEASE"/>
    <property type="match status" value="1"/>
</dbReference>
<evidence type="ECO:0000313" key="2">
    <source>
        <dbReference type="EMBL" id="CAG8597473.1"/>
    </source>
</evidence>
<dbReference type="InterPro" id="IPR027268">
    <property type="entry name" value="Peptidase_M4/M1_CTD_sf"/>
</dbReference>
<dbReference type="GO" id="GO:0006508">
    <property type="term" value="P:proteolysis"/>
    <property type="evidence" value="ECO:0007669"/>
    <property type="project" value="TreeGrafter"/>
</dbReference>
<protein>
    <submittedName>
        <fullName evidence="2">11491_t:CDS:1</fullName>
    </submittedName>
</protein>
<feature type="domain" description="Peptidase M1 membrane alanine aminopeptidase" evidence="1">
    <location>
        <begin position="104"/>
        <end position="166"/>
    </location>
</feature>
<reference evidence="2" key="1">
    <citation type="submission" date="2021-06" db="EMBL/GenBank/DDBJ databases">
        <authorList>
            <person name="Kallberg Y."/>
            <person name="Tangrot J."/>
            <person name="Rosling A."/>
        </authorList>
    </citation>
    <scope>NUCLEOTIDE SEQUENCE</scope>
    <source>
        <strain evidence="2">UK204</strain>
    </source>
</reference>
<dbReference type="GO" id="GO:0008270">
    <property type="term" value="F:zinc ion binding"/>
    <property type="evidence" value="ECO:0007669"/>
    <property type="project" value="InterPro"/>
</dbReference>
<dbReference type="Proteomes" id="UP000789570">
    <property type="component" value="Unassembled WGS sequence"/>
</dbReference>
<comment type="caution">
    <text evidence="2">The sequence shown here is derived from an EMBL/GenBank/DDBJ whole genome shotgun (WGS) entry which is preliminary data.</text>
</comment>
<dbReference type="GO" id="GO:0005615">
    <property type="term" value="C:extracellular space"/>
    <property type="evidence" value="ECO:0007669"/>
    <property type="project" value="TreeGrafter"/>
</dbReference>
<proteinExistence type="predicted"/>
<evidence type="ECO:0000313" key="3">
    <source>
        <dbReference type="Proteomes" id="UP000789570"/>
    </source>
</evidence>
<dbReference type="Gene3D" id="1.10.390.10">
    <property type="entry name" value="Neutral Protease Domain 2"/>
    <property type="match status" value="2"/>
</dbReference>
<dbReference type="AlphaFoldDB" id="A0A9N9CCZ4"/>
<dbReference type="Pfam" id="PF01433">
    <property type="entry name" value="Peptidase_M1"/>
    <property type="match status" value="1"/>
</dbReference>
<dbReference type="GO" id="GO:0042277">
    <property type="term" value="F:peptide binding"/>
    <property type="evidence" value="ECO:0007669"/>
    <property type="project" value="TreeGrafter"/>
</dbReference>
<dbReference type="GO" id="GO:0070006">
    <property type="term" value="F:metalloaminopeptidase activity"/>
    <property type="evidence" value="ECO:0007669"/>
    <property type="project" value="TreeGrafter"/>
</dbReference>
<keyword evidence="3" id="KW-1185">Reference proteome</keyword>
<dbReference type="EMBL" id="CAJVPQ010002447">
    <property type="protein sequence ID" value="CAG8597473.1"/>
    <property type="molecule type" value="Genomic_DNA"/>
</dbReference>
<organism evidence="2 3">
    <name type="scientific">Funneliformis caledonium</name>
    <dbReference type="NCBI Taxonomy" id="1117310"/>
    <lineage>
        <taxon>Eukaryota</taxon>
        <taxon>Fungi</taxon>
        <taxon>Fungi incertae sedis</taxon>
        <taxon>Mucoromycota</taxon>
        <taxon>Glomeromycotina</taxon>
        <taxon>Glomeromycetes</taxon>
        <taxon>Glomerales</taxon>
        <taxon>Glomeraceae</taxon>
        <taxon>Funneliformis</taxon>
    </lineage>
</organism>
<accession>A0A9N9CCZ4</accession>
<dbReference type="GO" id="GO:0005737">
    <property type="term" value="C:cytoplasm"/>
    <property type="evidence" value="ECO:0007669"/>
    <property type="project" value="TreeGrafter"/>
</dbReference>
<evidence type="ECO:0000259" key="1">
    <source>
        <dbReference type="Pfam" id="PF01433"/>
    </source>
</evidence>
<name>A0A9N9CCZ4_9GLOM</name>
<dbReference type="PANTHER" id="PTHR11533:SF174">
    <property type="entry name" value="PUROMYCIN-SENSITIVE AMINOPEPTIDASE-RELATED"/>
    <property type="match status" value="1"/>
</dbReference>
<dbReference type="OrthoDB" id="10031169at2759"/>
<sequence length="333" mass="38429">MNVVSETQLRDGKKEVKFNAVNETYVIWNSISIPDFGFGKIKLFLVVFLRIVNLQVISLGAMENWGLITYRTAKILLDPKYSNTITKYIAYMQLHIRWDHLWLKFFPDWGIWSQFDIISSALQLYSLNSAQPIELHVNDNSEISQVFDAISYYRGASVIRMQSSFLFMTGWTWMYPILTVKESTPETLVIRHRSFLSSGVINNDEDTAIWWVPLGVDFGQAFRVGFLEVSDRIGAIVYVGALTTSRFRETSNLLSFIKEFEEEDKYMTLTLNISGGANDPTQIRLFIKQNDESALHPKFVKDYRESKTTDQKLDALYGLGFNQREEKIRVSSV</sequence>
<dbReference type="InterPro" id="IPR014782">
    <property type="entry name" value="Peptidase_M1_dom"/>
</dbReference>
<gene>
    <name evidence="2" type="ORF">FCALED_LOCUS8418</name>
</gene>
<dbReference type="SUPFAM" id="SSF55486">
    <property type="entry name" value="Metalloproteases ('zincins'), catalytic domain"/>
    <property type="match status" value="1"/>
</dbReference>
<dbReference type="InterPro" id="IPR050344">
    <property type="entry name" value="Peptidase_M1_aminopeptidases"/>
</dbReference>
<dbReference type="GO" id="GO:0043171">
    <property type="term" value="P:peptide catabolic process"/>
    <property type="evidence" value="ECO:0007669"/>
    <property type="project" value="TreeGrafter"/>
</dbReference>